<comment type="caution">
    <text evidence="4">The sequence shown here is derived from an EMBL/GenBank/DDBJ whole genome shotgun (WGS) entry which is preliminary data.</text>
</comment>
<dbReference type="InterPro" id="IPR002347">
    <property type="entry name" value="SDR_fam"/>
</dbReference>
<dbReference type="SUPFAM" id="SSF51735">
    <property type="entry name" value="NAD(P)-binding Rossmann-fold domains"/>
    <property type="match status" value="1"/>
</dbReference>
<protein>
    <submittedName>
        <fullName evidence="4">Short-chain dehydrogenase</fullName>
    </submittedName>
</protein>
<dbReference type="GO" id="GO:0016491">
    <property type="term" value="F:oxidoreductase activity"/>
    <property type="evidence" value="ECO:0007669"/>
    <property type="project" value="UniProtKB-KW"/>
</dbReference>
<dbReference type="STRING" id="1581420.AAW00_12115"/>
<dbReference type="Proteomes" id="UP000053464">
    <property type="component" value="Unassembled WGS sequence"/>
</dbReference>
<evidence type="ECO:0000256" key="2">
    <source>
        <dbReference type="ARBA" id="ARBA00023002"/>
    </source>
</evidence>
<dbReference type="PANTHER" id="PTHR43669">
    <property type="entry name" value="5-KETO-D-GLUCONATE 5-REDUCTASE"/>
    <property type="match status" value="1"/>
</dbReference>
<dbReference type="OrthoDB" id="9793825at2"/>
<keyword evidence="5" id="KW-1185">Reference proteome</keyword>
<dbReference type="PATRIC" id="fig|1581420.6.peg.2476"/>
<sequence>MPSGRLALQQKSIFITGGGSGIGRAIAIRFAAEGWLVGIADRNQAGLDETKAMLPEGRCHAYRFDVTDRQGWDEALGQFAAFNEGRIDVVANNAGLPSGGPLSEVTHEELDLLLDVNLRAVFYGAKAAFPYLMKAAPGSCLLNTASAAAIHGMANQSIYGATKAGVRSMTESLDAEWAPYGIRSRSLMPSFIDTPLLQAAPNRSRNTPIRDAVVQAGLEFTPVEVVAQAAWDAVHSERRTHFLVGKTARKLARVAKWMPWLLRRRARALADAHEHSEGRAASG</sequence>
<accession>A0A0G9MST3</accession>
<dbReference type="PANTHER" id="PTHR43669:SF3">
    <property type="entry name" value="ALCOHOL DEHYDROGENASE, PUTATIVE (AFU_ORTHOLOGUE AFUA_3G03445)-RELATED"/>
    <property type="match status" value="1"/>
</dbReference>
<dbReference type="NCBIfam" id="NF006123">
    <property type="entry name" value="PRK08267.1"/>
    <property type="match status" value="1"/>
</dbReference>
<evidence type="ECO:0000256" key="3">
    <source>
        <dbReference type="RuleBase" id="RU000363"/>
    </source>
</evidence>
<reference evidence="4 5" key="1">
    <citation type="submission" date="2015-04" db="EMBL/GenBank/DDBJ databases">
        <title>The draft genome sequence of Erythrobacter luteus KA37.</title>
        <authorList>
            <person name="Zhuang L."/>
            <person name="Liu Y."/>
            <person name="Shao Z."/>
        </authorList>
    </citation>
    <scope>NUCLEOTIDE SEQUENCE [LARGE SCALE GENOMIC DNA]</scope>
    <source>
        <strain evidence="4 5">KA37</strain>
    </source>
</reference>
<evidence type="ECO:0000256" key="1">
    <source>
        <dbReference type="ARBA" id="ARBA00006484"/>
    </source>
</evidence>
<proteinExistence type="inferred from homology"/>
<dbReference type="PRINTS" id="PR00081">
    <property type="entry name" value="GDHRDH"/>
</dbReference>
<dbReference type="EMBL" id="LBHB01000003">
    <property type="protein sequence ID" value="KLE33817.1"/>
    <property type="molecule type" value="Genomic_DNA"/>
</dbReference>
<evidence type="ECO:0000313" key="5">
    <source>
        <dbReference type="Proteomes" id="UP000053464"/>
    </source>
</evidence>
<dbReference type="Gene3D" id="3.40.50.720">
    <property type="entry name" value="NAD(P)-binding Rossmann-like Domain"/>
    <property type="match status" value="1"/>
</dbReference>
<keyword evidence="2" id="KW-0560">Oxidoreductase</keyword>
<name>A0A0G9MST3_9SPHN</name>
<dbReference type="AlphaFoldDB" id="A0A0G9MST3"/>
<dbReference type="Pfam" id="PF00106">
    <property type="entry name" value="adh_short"/>
    <property type="match status" value="1"/>
</dbReference>
<gene>
    <name evidence="4" type="ORF">AAW00_12115</name>
</gene>
<evidence type="ECO:0000313" key="4">
    <source>
        <dbReference type="EMBL" id="KLE33817.1"/>
    </source>
</evidence>
<organism evidence="4 5">
    <name type="scientific">Aurantiacibacter luteus</name>
    <dbReference type="NCBI Taxonomy" id="1581420"/>
    <lineage>
        <taxon>Bacteria</taxon>
        <taxon>Pseudomonadati</taxon>
        <taxon>Pseudomonadota</taxon>
        <taxon>Alphaproteobacteria</taxon>
        <taxon>Sphingomonadales</taxon>
        <taxon>Erythrobacteraceae</taxon>
        <taxon>Aurantiacibacter</taxon>
    </lineage>
</organism>
<dbReference type="InterPro" id="IPR036291">
    <property type="entry name" value="NAD(P)-bd_dom_sf"/>
</dbReference>
<dbReference type="PRINTS" id="PR00080">
    <property type="entry name" value="SDRFAMILY"/>
</dbReference>
<comment type="similarity">
    <text evidence="1 3">Belongs to the short-chain dehydrogenases/reductases (SDR) family.</text>
</comment>